<keyword evidence="2" id="KW-1185">Reference proteome</keyword>
<reference evidence="1 2" key="1">
    <citation type="submission" date="2017-04" db="EMBL/GenBank/DDBJ databases">
        <title>Complete genome sequence of Flavobacterium kingsejong AJ004.</title>
        <authorList>
            <person name="Lee P.C."/>
        </authorList>
    </citation>
    <scope>NUCLEOTIDE SEQUENCE [LARGE SCALE GENOMIC DNA]</scope>
    <source>
        <strain evidence="1 2">AJ004</strain>
    </source>
</reference>
<sequence>MNRADQENIHPKDAVKLLLEAIAIADANDDVEFGYELRDELLNKGWGMVQRDEFVSAFSWMLDTYDEDPENYAADELLWKYKWIINELFSNPDVTLEQIGNVLEDFKRRLKEQGYGLRSYYSKQLHEALAQADQEKIRKYIDLVNAHPIDELSDCRACEMDSEVSHLIEEGNFAAAYEKALPLLQKQYTCAHVPIVTFCQLCYMAIKNNEHEKAAELFAQAEENLQDRTYDSMLITAIGFLIVYLFHTDTDKGWHYFEKYVPWAMDSKKSREFFFALYMTEALQKEDPKKTVTLTLPVEHPLFTADNRYTVLSLLDFYRDKATERSLQFDQRNGNTNFTTQLKKVLV</sequence>
<dbReference type="Proteomes" id="UP000244677">
    <property type="component" value="Chromosome"/>
</dbReference>
<dbReference type="AlphaFoldDB" id="A0A2S1LU61"/>
<proteinExistence type="predicted"/>
<protein>
    <submittedName>
        <fullName evidence="1">Uncharacterized protein</fullName>
    </submittedName>
</protein>
<dbReference type="InterPro" id="IPR011990">
    <property type="entry name" value="TPR-like_helical_dom_sf"/>
</dbReference>
<evidence type="ECO:0000313" key="1">
    <source>
        <dbReference type="EMBL" id="AWG27248.1"/>
    </source>
</evidence>
<evidence type="ECO:0000313" key="2">
    <source>
        <dbReference type="Proteomes" id="UP000244677"/>
    </source>
</evidence>
<organism evidence="1 2">
    <name type="scientific">Flavobacterium kingsejongi</name>
    <dbReference type="NCBI Taxonomy" id="1678728"/>
    <lineage>
        <taxon>Bacteria</taxon>
        <taxon>Pseudomonadati</taxon>
        <taxon>Bacteroidota</taxon>
        <taxon>Flavobacteriia</taxon>
        <taxon>Flavobacteriales</taxon>
        <taxon>Flavobacteriaceae</taxon>
        <taxon>Flavobacterium</taxon>
    </lineage>
</organism>
<dbReference type="SUPFAM" id="SSF48452">
    <property type="entry name" value="TPR-like"/>
    <property type="match status" value="1"/>
</dbReference>
<gene>
    <name evidence="1" type="ORF">FK004_03640</name>
</gene>
<dbReference type="KEGG" id="fki:FK004_03640"/>
<dbReference type="EMBL" id="CP020919">
    <property type="protein sequence ID" value="AWG27248.1"/>
    <property type="molecule type" value="Genomic_DNA"/>
</dbReference>
<accession>A0A2S1LU61</accession>
<name>A0A2S1LU61_9FLAO</name>
<dbReference type="OrthoDB" id="56388at2"/>